<dbReference type="Proteomes" id="UP001236014">
    <property type="component" value="Chromosome"/>
</dbReference>
<reference evidence="2 3" key="1">
    <citation type="submission" date="2023-06" db="EMBL/GenBank/DDBJ databases">
        <authorList>
            <person name="Oyuntsetseg B."/>
            <person name="Kim S.B."/>
        </authorList>
    </citation>
    <scope>NUCLEOTIDE SEQUENCE [LARGE SCALE GENOMIC DNA]</scope>
    <source>
        <strain evidence="2 3">2-15</strain>
    </source>
</reference>
<sequence length="44" mass="4636">MKARPRDLGDVLVDVGEWATTVGVILVVVFVIGSLVEGLVSLVL</sequence>
<keyword evidence="3" id="KW-1185">Reference proteome</keyword>
<protein>
    <submittedName>
        <fullName evidence="2">Uncharacterized protein</fullName>
    </submittedName>
</protein>
<feature type="transmembrane region" description="Helical" evidence="1">
    <location>
        <begin position="20"/>
        <end position="43"/>
    </location>
</feature>
<dbReference type="RefSeq" id="WP_285966739.1">
    <property type="nucleotide sequence ID" value="NZ_CP127294.1"/>
</dbReference>
<dbReference type="AlphaFoldDB" id="A0A9Y2IA84"/>
<dbReference type="KEGG" id="acab:QRX50_31455"/>
<gene>
    <name evidence="2" type="ORF">QRX50_31455</name>
</gene>
<evidence type="ECO:0000313" key="2">
    <source>
        <dbReference type="EMBL" id="WIX75977.1"/>
    </source>
</evidence>
<organism evidence="2 3">
    <name type="scientific">Amycolatopsis carbonis</name>
    <dbReference type="NCBI Taxonomy" id="715471"/>
    <lineage>
        <taxon>Bacteria</taxon>
        <taxon>Bacillati</taxon>
        <taxon>Actinomycetota</taxon>
        <taxon>Actinomycetes</taxon>
        <taxon>Pseudonocardiales</taxon>
        <taxon>Pseudonocardiaceae</taxon>
        <taxon>Amycolatopsis</taxon>
    </lineage>
</organism>
<evidence type="ECO:0000313" key="3">
    <source>
        <dbReference type="Proteomes" id="UP001236014"/>
    </source>
</evidence>
<evidence type="ECO:0000256" key="1">
    <source>
        <dbReference type="SAM" id="Phobius"/>
    </source>
</evidence>
<name>A0A9Y2IA84_9PSEU</name>
<dbReference type="EMBL" id="CP127294">
    <property type="protein sequence ID" value="WIX75977.1"/>
    <property type="molecule type" value="Genomic_DNA"/>
</dbReference>
<keyword evidence="1" id="KW-0812">Transmembrane</keyword>
<proteinExistence type="predicted"/>
<keyword evidence="1" id="KW-1133">Transmembrane helix</keyword>
<accession>A0A9Y2IA84</accession>
<keyword evidence="1" id="KW-0472">Membrane</keyword>